<dbReference type="Proteomes" id="UP000183894">
    <property type="component" value="Unassembled WGS sequence"/>
</dbReference>
<accession>A0A1H7TV58</accession>
<organism evidence="1 2">
    <name type="scientific">Haloferax larsenii</name>
    <dbReference type="NCBI Taxonomy" id="302484"/>
    <lineage>
        <taxon>Archaea</taxon>
        <taxon>Methanobacteriati</taxon>
        <taxon>Methanobacteriota</taxon>
        <taxon>Stenosarchaea group</taxon>
        <taxon>Halobacteria</taxon>
        <taxon>Halobacteriales</taxon>
        <taxon>Haloferacaceae</taxon>
        <taxon>Haloferax</taxon>
    </lineage>
</organism>
<protein>
    <submittedName>
        <fullName evidence="1">Uncharacterized protein</fullName>
    </submittedName>
</protein>
<name>A0A1H7TV58_HALLR</name>
<dbReference type="RefSeq" id="WP_139198438.1">
    <property type="nucleotide sequence ID" value="NZ_FOAD01000010.1"/>
</dbReference>
<gene>
    <name evidence="1" type="ORF">SAMN04488691_11060</name>
</gene>
<dbReference type="EMBL" id="FOAD01000010">
    <property type="protein sequence ID" value="SEL88336.1"/>
    <property type="molecule type" value="Genomic_DNA"/>
</dbReference>
<evidence type="ECO:0000313" key="1">
    <source>
        <dbReference type="EMBL" id="SEL88336.1"/>
    </source>
</evidence>
<dbReference type="AlphaFoldDB" id="A0A1H7TV58"/>
<reference evidence="1 2" key="1">
    <citation type="submission" date="2016-10" db="EMBL/GenBank/DDBJ databases">
        <authorList>
            <person name="de Groot N.N."/>
        </authorList>
    </citation>
    <scope>NUCLEOTIDE SEQUENCE [LARGE SCALE GENOMIC DNA]</scope>
    <source>
        <strain evidence="1 2">CDM_5</strain>
    </source>
</reference>
<evidence type="ECO:0000313" key="2">
    <source>
        <dbReference type="Proteomes" id="UP000183894"/>
    </source>
</evidence>
<proteinExistence type="predicted"/>
<sequence>MSSRPDFSDLEFVGTQQYGKSSIPDEYAAVFDELGIRVRGQEALVYEHRETGEQCNVKFAGMNFYPTNSRANPEGAKDCYQNGIAAIGWNSATPKKMAPPEYMKSITDNPDDVHRHDRDAAHFLLWLEEDDIILTSNKFGETAYHYAWVTSEPRHVSEADDEELRNALDRNSFGFYRHVDWIEVPQEDAPGPVTSMTVRGRTLANKDMGSLDKHQVIEQFDDQGSDEATRIDDQIDYSSFGERLRKLAAEKTRGNSNQLLEGLSATSSHNGFEDVVCSYIQHITEAKIKPATQYNPVIEYLFRGIGDGGEALTFGVQVKKGGFDTNRGRLKEFARHHNRLYLFSASGDTIDGENIVNIGRDDLVEYICERPQELDPTEIDRLRRRLDIFETTVESQD</sequence>